<keyword evidence="4" id="KW-1003">Cell membrane</keyword>
<dbReference type="PANTHER" id="PTHR34979:SF1">
    <property type="entry name" value="INNER MEMBRANE PROTEIN YGAZ"/>
    <property type="match status" value="1"/>
</dbReference>
<evidence type="ECO:0000256" key="1">
    <source>
        <dbReference type="ARBA" id="ARBA00004651"/>
    </source>
</evidence>
<dbReference type="RefSeq" id="WP_056966963.1">
    <property type="nucleotide sequence ID" value="NZ_AYYQ01000036.1"/>
</dbReference>
<feature type="transmembrane region" description="Helical" evidence="8">
    <location>
        <begin position="14"/>
        <end position="32"/>
    </location>
</feature>
<dbReference type="InterPro" id="IPR011606">
    <property type="entry name" value="Brnchd-chn_aa_trnsp_permease"/>
</dbReference>
<name>A0A0R2AUP5_9LACO</name>
<feature type="transmembrane region" description="Helical" evidence="8">
    <location>
        <begin position="39"/>
        <end position="63"/>
    </location>
</feature>
<sequence length="235" mass="25194">MDDKLDVSSGMRDALPTVFGYIGIGLAFGIVAKAAGLNVLLVALVSIITYAGSAQFILVSMLASGNAMLGIVLAVFLVNSRMILMSMTVAPFLKQESMLKNILVGSLLTDESFALSMSKVNYTNKILNFSWLNTANIVSYCTWVLSSILGALLGGFITNPDKLGLNFALVAMFIGLLYLQMIGDKELPFKLQLIVVLIVLGLVYLGLIFIPSNLLIIAVTIVGCSLGMVIKHAFF</sequence>
<dbReference type="OrthoDB" id="3177005at2"/>
<dbReference type="EMBL" id="AYYQ01000036">
    <property type="protein sequence ID" value="KRM67510.1"/>
    <property type="molecule type" value="Genomic_DNA"/>
</dbReference>
<feature type="transmembrane region" description="Helical" evidence="8">
    <location>
        <begin position="191"/>
        <end position="210"/>
    </location>
</feature>
<dbReference type="PANTHER" id="PTHR34979">
    <property type="entry name" value="INNER MEMBRANE PROTEIN YGAZ"/>
    <property type="match status" value="1"/>
</dbReference>
<feature type="transmembrane region" description="Helical" evidence="8">
    <location>
        <begin position="163"/>
        <end position="179"/>
    </location>
</feature>
<dbReference type="GO" id="GO:1903785">
    <property type="term" value="P:L-valine transmembrane transport"/>
    <property type="evidence" value="ECO:0007669"/>
    <property type="project" value="TreeGrafter"/>
</dbReference>
<dbReference type="STRING" id="1423781.FD06_GL000661"/>
<feature type="transmembrane region" description="Helical" evidence="8">
    <location>
        <begin position="137"/>
        <end position="157"/>
    </location>
</feature>
<dbReference type="AlphaFoldDB" id="A0A0R2AUP5"/>
<dbReference type="PATRIC" id="fig|1423781.4.peg.675"/>
<protein>
    <submittedName>
        <fullName evidence="9">AzlC family protein</fullName>
    </submittedName>
</protein>
<keyword evidence="6 8" id="KW-1133">Transmembrane helix</keyword>
<keyword evidence="5 8" id="KW-0812">Transmembrane</keyword>
<dbReference type="Proteomes" id="UP000052012">
    <property type="component" value="Unassembled WGS sequence"/>
</dbReference>
<evidence type="ECO:0000256" key="5">
    <source>
        <dbReference type="ARBA" id="ARBA00022692"/>
    </source>
</evidence>
<gene>
    <name evidence="9" type="ORF">FD06_GL000661</name>
</gene>
<evidence type="ECO:0000256" key="8">
    <source>
        <dbReference type="SAM" id="Phobius"/>
    </source>
</evidence>
<keyword evidence="10" id="KW-1185">Reference proteome</keyword>
<organism evidence="9 10">
    <name type="scientific">Apilactobacillus ozensis DSM 23829 = JCM 17196</name>
    <dbReference type="NCBI Taxonomy" id="1423781"/>
    <lineage>
        <taxon>Bacteria</taxon>
        <taxon>Bacillati</taxon>
        <taxon>Bacillota</taxon>
        <taxon>Bacilli</taxon>
        <taxon>Lactobacillales</taxon>
        <taxon>Lactobacillaceae</taxon>
        <taxon>Apilactobacillus</taxon>
    </lineage>
</organism>
<reference evidence="9 10" key="1">
    <citation type="journal article" date="2015" name="Genome Announc.">
        <title>Expanding the biotechnology potential of lactobacilli through comparative genomics of 213 strains and associated genera.</title>
        <authorList>
            <person name="Sun Z."/>
            <person name="Harris H.M."/>
            <person name="McCann A."/>
            <person name="Guo C."/>
            <person name="Argimon S."/>
            <person name="Zhang W."/>
            <person name="Yang X."/>
            <person name="Jeffery I.B."/>
            <person name="Cooney J.C."/>
            <person name="Kagawa T.F."/>
            <person name="Liu W."/>
            <person name="Song Y."/>
            <person name="Salvetti E."/>
            <person name="Wrobel A."/>
            <person name="Rasinkangas P."/>
            <person name="Parkhill J."/>
            <person name="Rea M.C."/>
            <person name="O'Sullivan O."/>
            <person name="Ritari J."/>
            <person name="Douillard F.P."/>
            <person name="Paul Ross R."/>
            <person name="Yang R."/>
            <person name="Briner A.E."/>
            <person name="Felis G.E."/>
            <person name="de Vos W.M."/>
            <person name="Barrangou R."/>
            <person name="Klaenhammer T.R."/>
            <person name="Caufield P.W."/>
            <person name="Cui Y."/>
            <person name="Zhang H."/>
            <person name="O'Toole P.W."/>
        </authorList>
    </citation>
    <scope>NUCLEOTIDE SEQUENCE [LARGE SCALE GENOMIC DNA]</scope>
    <source>
        <strain evidence="9 10">DSM 23829</strain>
    </source>
</reference>
<evidence type="ECO:0000256" key="4">
    <source>
        <dbReference type="ARBA" id="ARBA00022475"/>
    </source>
</evidence>
<evidence type="ECO:0000256" key="2">
    <source>
        <dbReference type="ARBA" id="ARBA00010735"/>
    </source>
</evidence>
<accession>A0A0R2AUP5</accession>
<comment type="subcellular location">
    <subcellularLocation>
        <location evidence="1">Cell membrane</location>
        <topology evidence="1">Multi-pass membrane protein</topology>
    </subcellularLocation>
</comment>
<dbReference type="GO" id="GO:0005886">
    <property type="term" value="C:plasma membrane"/>
    <property type="evidence" value="ECO:0007669"/>
    <property type="project" value="UniProtKB-SubCell"/>
</dbReference>
<evidence type="ECO:0000256" key="6">
    <source>
        <dbReference type="ARBA" id="ARBA00022989"/>
    </source>
</evidence>
<evidence type="ECO:0000313" key="9">
    <source>
        <dbReference type="EMBL" id="KRM67510.1"/>
    </source>
</evidence>
<proteinExistence type="inferred from homology"/>
<comment type="caution">
    <text evidence="9">The sequence shown here is derived from an EMBL/GenBank/DDBJ whole genome shotgun (WGS) entry which is preliminary data.</text>
</comment>
<evidence type="ECO:0000313" key="10">
    <source>
        <dbReference type="Proteomes" id="UP000052012"/>
    </source>
</evidence>
<feature type="transmembrane region" description="Helical" evidence="8">
    <location>
        <begin position="69"/>
        <end position="93"/>
    </location>
</feature>
<keyword evidence="3" id="KW-0813">Transport</keyword>
<dbReference type="Pfam" id="PF03591">
    <property type="entry name" value="AzlC"/>
    <property type="match status" value="1"/>
</dbReference>
<comment type="similarity">
    <text evidence="2">Belongs to the AzlC family.</text>
</comment>
<evidence type="ECO:0000256" key="3">
    <source>
        <dbReference type="ARBA" id="ARBA00022448"/>
    </source>
</evidence>
<feature type="transmembrane region" description="Helical" evidence="8">
    <location>
        <begin position="216"/>
        <end position="234"/>
    </location>
</feature>
<keyword evidence="7 8" id="KW-0472">Membrane</keyword>
<evidence type="ECO:0000256" key="7">
    <source>
        <dbReference type="ARBA" id="ARBA00023136"/>
    </source>
</evidence>